<reference evidence="2" key="1">
    <citation type="submission" date="2009-01" db="EMBL/GenBank/DDBJ databases">
        <title>Complete sequence of chromosome Cyanothece sp. PCC 7425.</title>
        <authorList>
            <consortium name="US DOE Joint Genome Institute"/>
            <person name="Lucas S."/>
            <person name="Copeland A."/>
            <person name="Lapidus A."/>
            <person name="Glavina del Rio T."/>
            <person name="Dalin E."/>
            <person name="Tice H."/>
            <person name="Bruce D."/>
            <person name="Goodwin L."/>
            <person name="Pitluck S."/>
            <person name="Sims D."/>
            <person name="Meineke L."/>
            <person name="Brettin T."/>
            <person name="Detter J.C."/>
            <person name="Han C."/>
            <person name="Larimer F."/>
            <person name="Land M."/>
            <person name="Hauser L."/>
            <person name="Kyrpides N."/>
            <person name="Ovchinnikova G."/>
            <person name="Liberton M."/>
            <person name="Stoeckel J."/>
            <person name="Banerjee A."/>
            <person name="Singh A."/>
            <person name="Page L."/>
            <person name="Sato H."/>
            <person name="Zhao L."/>
            <person name="Sherman L."/>
            <person name="Pakrasi H."/>
            <person name="Richardson P."/>
        </authorList>
    </citation>
    <scope>NUCLEOTIDE SEQUENCE</scope>
    <source>
        <strain evidence="2">PCC 7425</strain>
    </source>
</reference>
<gene>
    <name evidence="2" type="ordered locus">Cyan7425_5133</name>
</gene>
<dbReference type="SUPFAM" id="SSF53335">
    <property type="entry name" value="S-adenosyl-L-methionine-dependent methyltransferases"/>
    <property type="match status" value="1"/>
</dbReference>
<evidence type="ECO:0000259" key="1">
    <source>
        <dbReference type="Pfam" id="PF08241"/>
    </source>
</evidence>
<dbReference type="CDD" id="cd02440">
    <property type="entry name" value="AdoMet_MTases"/>
    <property type="match status" value="1"/>
</dbReference>
<sequence length="242" mass="27429">MAKKTSSSNPDYHLPSNSTVDWNSQIAAVAKRFDREYRREAANLPPEVESMPIFREWASGSLQSRIASPFWELMKPQKNQHCLDLGCGLSFLIYPCWREWPVYFHGQEISTVVRDAINSRGPQMNSKLFKGVNLGPADQIKAEPDQFDWAIATGFSCYYPPEYWSAVLVEGKRVLKPGGQLVFDVLDPDAELAENWAILETYLGAEVFLEPLADWEKTIQAAGGQITASRSGELFQLYRVRF</sequence>
<dbReference type="EMBL" id="CP001344">
    <property type="protein sequence ID" value="ACL47426.1"/>
    <property type="molecule type" value="Genomic_DNA"/>
</dbReference>
<dbReference type="KEGG" id="cyn:Cyan7425_5133"/>
<dbReference type="HOGENOM" id="CLU_099336_0_0_3"/>
<dbReference type="Gene3D" id="3.40.50.150">
    <property type="entry name" value="Vaccinia Virus protein VP39"/>
    <property type="match status" value="1"/>
</dbReference>
<protein>
    <submittedName>
        <fullName evidence="2">Methyltransferase type 11</fullName>
    </submittedName>
</protein>
<dbReference type="eggNOG" id="COG0500">
    <property type="taxonomic scope" value="Bacteria"/>
</dbReference>
<dbReference type="Pfam" id="PF08241">
    <property type="entry name" value="Methyltransf_11"/>
    <property type="match status" value="1"/>
</dbReference>
<dbReference type="AlphaFoldDB" id="B8HQ29"/>
<accession>B8HQ29</accession>
<dbReference type="GO" id="GO:0032259">
    <property type="term" value="P:methylation"/>
    <property type="evidence" value="ECO:0007669"/>
    <property type="project" value="UniProtKB-KW"/>
</dbReference>
<dbReference type="InterPro" id="IPR013216">
    <property type="entry name" value="Methyltransf_11"/>
</dbReference>
<feature type="domain" description="Methyltransferase type 11" evidence="1">
    <location>
        <begin position="83"/>
        <end position="183"/>
    </location>
</feature>
<keyword evidence="2" id="KW-0489">Methyltransferase</keyword>
<dbReference type="GO" id="GO:0008757">
    <property type="term" value="F:S-adenosylmethionine-dependent methyltransferase activity"/>
    <property type="evidence" value="ECO:0007669"/>
    <property type="project" value="InterPro"/>
</dbReference>
<dbReference type="STRING" id="395961.Cyan7425_5133"/>
<dbReference type="OrthoDB" id="527763at2"/>
<dbReference type="InterPro" id="IPR029063">
    <property type="entry name" value="SAM-dependent_MTases_sf"/>
</dbReference>
<evidence type="ECO:0000313" key="2">
    <source>
        <dbReference type="EMBL" id="ACL47426.1"/>
    </source>
</evidence>
<keyword evidence="2" id="KW-0808">Transferase</keyword>
<organism evidence="2">
    <name type="scientific">Cyanothece sp. (strain PCC 7425 / ATCC 29141)</name>
    <dbReference type="NCBI Taxonomy" id="395961"/>
    <lineage>
        <taxon>Bacteria</taxon>
        <taxon>Bacillati</taxon>
        <taxon>Cyanobacteriota</taxon>
        <taxon>Cyanophyceae</taxon>
        <taxon>Gomontiellales</taxon>
        <taxon>Cyanothecaceae</taxon>
        <taxon>Cyanothece</taxon>
    </lineage>
</organism>
<name>B8HQ29_CYAP4</name>
<proteinExistence type="predicted"/>